<dbReference type="EMBL" id="CZAQ01000011">
    <property type="protein sequence ID" value="CUP02745.1"/>
    <property type="molecule type" value="Genomic_DNA"/>
</dbReference>
<name>A0A174JZW0_9ACTN</name>
<gene>
    <name evidence="1" type="ORF">ERS852514_00837</name>
</gene>
<evidence type="ECO:0000313" key="1">
    <source>
        <dbReference type="EMBL" id="CUP02745.1"/>
    </source>
</evidence>
<reference evidence="1 2" key="1">
    <citation type="submission" date="2015-09" db="EMBL/GenBank/DDBJ databases">
        <authorList>
            <consortium name="Pathogen Informatics"/>
        </authorList>
    </citation>
    <scope>NUCLEOTIDE SEQUENCE [LARGE SCALE GENOMIC DNA]</scope>
    <source>
        <strain evidence="1 2">2789STDY5834902</strain>
    </source>
</reference>
<proteinExistence type="predicted"/>
<dbReference type="AlphaFoldDB" id="A0A174JZW0"/>
<organism evidence="1 2">
    <name type="scientific">Collinsella aerofaciens</name>
    <dbReference type="NCBI Taxonomy" id="74426"/>
    <lineage>
        <taxon>Bacteria</taxon>
        <taxon>Bacillati</taxon>
        <taxon>Actinomycetota</taxon>
        <taxon>Coriobacteriia</taxon>
        <taxon>Coriobacteriales</taxon>
        <taxon>Coriobacteriaceae</taxon>
        <taxon>Collinsella</taxon>
    </lineage>
</organism>
<sequence>MMRPVEQEAGRRLSLDNLVACGARSQWEVVRACFSSFIRRDGSDSLTVECGNATVGAHDITRGTDLKDGAREAAAVYGIGFNDPDISGRGVVIIRGDCNGR</sequence>
<protein>
    <submittedName>
        <fullName evidence="1">Uncharacterized protein</fullName>
    </submittedName>
</protein>
<accession>A0A174JZW0</accession>
<dbReference type="Proteomes" id="UP000095454">
    <property type="component" value="Unassembled WGS sequence"/>
</dbReference>
<evidence type="ECO:0000313" key="2">
    <source>
        <dbReference type="Proteomes" id="UP000095454"/>
    </source>
</evidence>